<evidence type="ECO:0000256" key="7">
    <source>
        <dbReference type="PIRNR" id="PIRNR002560"/>
    </source>
</evidence>
<keyword evidence="4" id="KW-0349">Heme</keyword>
<dbReference type="OrthoDB" id="9800505at2"/>
<feature type="binding site" evidence="8">
    <location>
        <position position="51"/>
    </location>
    <ligand>
        <name>Fe cation</name>
        <dbReference type="ChEBI" id="CHEBI:24875"/>
        <label>1</label>
    </ligand>
</feature>
<evidence type="ECO:0000256" key="6">
    <source>
        <dbReference type="ARBA" id="ARBA00023004"/>
    </source>
</evidence>
<dbReference type="Gene3D" id="1.20.1260.10">
    <property type="match status" value="1"/>
</dbReference>
<comment type="function">
    <text evidence="7">Iron-storage protein, whose ferroxidase center binds Fe(2+), oxidizes it using dioxygen to Fe(3+), and participates in the subsequent Fe(3+) oxide mineral core formation within the central cavity of the BFR protein shell.</text>
</comment>
<keyword evidence="3 7" id="KW-0409">Iron storage</keyword>
<feature type="binding site" evidence="8">
    <location>
        <position position="51"/>
    </location>
    <ligand>
        <name>Fe cation</name>
        <dbReference type="ChEBI" id="CHEBI:24875"/>
        <label>2</label>
    </ligand>
</feature>
<dbReference type="GO" id="GO:0140315">
    <property type="term" value="F:iron ion sequestering activity"/>
    <property type="evidence" value="ECO:0007669"/>
    <property type="project" value="UniProtKB-ARBA"/>
</dbReference>
<dbReference type="EMBL" id="SMSJ01000004">
    <property type="protein sequence ID" value="TDH63790.1"/>
    <property type="molecule type" value="Genomic_DNA"/>
</dbReference>
<dbReference type="EC" id="1.16.3.1" evidence="7"/>
<dbReference type="GO" id="GO:0005829">
    <property type="term" value="C:cytosol"/>
    <property type="evidence" value="ECO:0007669"/>
    <property type="project" value="TreeGrafter"/>
</dbReference>
<dbReference type="InterPro" id="IPR009040">
    <property type="entry name" value="Ferritin-like_diiron"/>
</dbReference>
<organism evidence="10 11">
    <name type="scientific">Dankookia rubra</name>
    <dbReference type="NCBI Taxonomy" id="1442381"/>
    <lineage>
        <taxon>Bacteria</taxon>
        <taxon>Pseudomonadati</taxon>
        <taxon>Pseudomonadota</taxon>
        <taxon>Alphaproteobacteria</taxon>
        <taxon>Acetobacterales</taxon>
        <taxon>Roseomonadaceae</taxon>
        <taxon>Dankookia</taxon>
    </lineage>
</organism>
<keyword evidence="11" id="KW-1185">Reference proteome</keyword>
<evidence type="ECO:0000313" key="10">
    <source>
        <dbReference type="EMBL" id="TDH63790.1"/>
    </source>
</evidence>
<feature type="binding site" evidence="8">
    <location>
        <position position="54"/>
    </location>
    <ligand>
        <name>Fe cation</name>
        <dbReference type="ChEBI" id="CHEBI:24875"/>
        <label>1</label>
    </ligand>
</feature>
<evidence type="ECO:0000259" key="9">
    <source>
        <dbReference type="PROSITE" id="PS50905"/>
    </source>
</evidence>
<evidence type="ECO:0000256" key="2">
    <source>
        <dbReference type="ARBA" id="ARBA00008093"/>
    </source>
</evidence>
<keyword evidence="6 7" id="KW-0408">Iron</keyword>
<feature type="binding site" evidence="8">
    <location>
        <position position="127"/>
    </location>
    <ligand>
        <name>Fe cation</name>
        <dbReference type="ChEBI" id="CHEBI:24875"/>
        <label>2</label>
    </ligand>
</feature>
<dbReference type="NCBIfam" id="TIGR00754">
    <property type="entry name" value="bfr"/>
    <property type="match status" value="1"/>
</dbReference>
<dbReference type="GO" id="GO:0004322">
    <property type="term" value="F:ferroxidase activity"/>
    <property type="evidence" value="ECO:0007669"/>
    <property type="project" value="UniProtKB-EC"/>
</dbReference>
<dbReference type="InterPro" id="IPR009078">
    <property type="entry name" value="Ferritin-like_SF"/>
</dbReference>
<evidence type="ECO:0000256" key="5">
    <source>
        <dbReference type="ARBA" id="ARBA00022723"/>
    </source>
</evidence>
<dbReference type="SUPFAM" id="SSF47240">
    <property type="entry name" value="Ferritin-like"/>
    <property type="match status" value="1"/>
</dbReference>
<evidence type="ECO:0000256" key="3">
    <source>
        <dbReference type="ARBA" id="ARBA00022434"/>
    </source>
</evidence>
<keyword evidence="5 7" id="KW-0479">Metal-binding</keyword>
<sequence>MKSDPKVVEFLNTQLTNELTAINQYFLHARILRHWGVTKLGKHEYDESIEEMHHADWLIERILFLGGLPNLQRLDQVLVGQTVEEVLQCDLRLEEKAMSDLREGIAYMEGVRDYVSRDLFRRILDNEEEHVDFLERQFDLIKLIGIQNYIQLNSASAPEQAGGGKD</sequence>
<comment type="similarity">
    <text evidence="2 7">Belongs to the bacterioferritin family.</text>
</comment>
<comment type="catalytic activity">
    <reaction evidence="7">
        <text>4 Fe(2+) + O2 + 4 H(+) = 4 Fe(3+) + 2 H2O</text>
        <dbReference type="Rhea" id="RHEA:11148"/>
        <dbReference type="ChEBI" id="CHEBI:15377"/>
        <dbReference type="ChEBI" id="CHEBI:15378"/>
        <dbReference type="ChEBI" id="CHEBI:15379"/>
        <dbReference type="ChEBI" id="CHEBI:29033"/>
        <dbReference type="ChEBI" id="CHEBI:29034"/>
        <dbReference type="EC" id="1.16.3.1"/>
    </reaction>
</comment>
<gene>
    <name evidence="10" type="primary">bfr</name>
    <name evidence="10" type="ORF">E2C06_05545</name>
</gene>
<protein>
    <recommendedName>
        <fullName evidence="7">Bacterioferritin</fullName>
        <ecNumber evidence="7">1.16.3.1</ecNumber>
    </recommendedName>
</protein>
<dbReference type="FunFam" id="1.20.1260.10:FF:000005">
    <property type="entry name" value="Bacterioferritin"/>
    <property type="match status" value="1"/>
</dbReference>
<feature type="binding site" evidence="8">
    <location>
        <position position="18"/>
    </location>
    <ligand>
        <name>Fe cation</name>
        <dbReference type="ChEBI" id="CHEBI:24875"/>
        <label>1</label>
    </ligand>
</feature>
<proteinExistence type="inferred from homology"/>
<dbReference type="GO" id="GO:0006826">
    <property type="term" value="P:iron ion transport"/>
    <property type="evidence" value="ECO:0007669"/>
    <property type="project" value="InterPro"/>
</dbReference>
<dbReference type="GO" id="GO:0006879">
    <property type="term" value="P:intracellular iron ion homeostasis"/>
    <property type="evidence" value="ECO:0007669"/>
    <property type="project" value="UniProtKB-KW"/>
</dbReference>
<dbReference type="CDD" id="cd00907">
    <property type="entry name" value="Bacterioferritin"/>
    <property type="match status" value="1"/>
</dbReference>
<feature type="binding site" evidence="8">
    <location>
        <position position="94"/>
    </location>
    <ligand>
        <name>Fe cation</name>
        <dbReference type="ChEBI" id="CHEBI:24875"/>
        <label>2</label>
    </ligand>
</feature>
<dbReference type="AlphaFoldDB" id="A0A4R5QK25"/>
<dbReference type="Pfam" id="PF00210">
    <property type="entry name" value="Ferritin"/>
    <property type="match status" value="1"/>
</dbReference>
<dbReference type="PRINTS" id="PR00601">
    <property type="entry name" value="BACFERRITIN"/>
</dbReference>
<dbReference type="PROSITE" id="PS50905">
    <property type="entry name" value="FERRITIN_LIKE"/>
    <property type="match status" value="1"/>
</dbReference>
<dbReference type="InterPro" id="IPR008331">
    <property type="entry name" value="Ferritin_DPS_dom"/>
</dbReference>
<dbReference type="InterPro" id="IPR012347">
    <property type="entry name" value="Ferritin-like"/>
</dbReference>
<accession>A0A4R5QK25</accession>
<dbReference type="InterPro" id="IPR002024">
    <property type="entry name" value="Bacterioferritin"/>
</dbReference>
<evidence type="ECO:0000256" key="4">
    <source>
        <dbReference type="ARBA" id="ARBA00022617"/>
    </source>
</evidence>
<dbReference type="PANTHER" id="PTHR30295:SF0">
    <property type="entry name" value="BACTERIOFERRITIN"/>
    <property type="match status" value="1"/>
</dbReference>
<feature type="binding site" description="axial binding residue" evidence="8">
    <location>
        <position position="52"/>
    </location>
    <ligand>
        <name>heme b</name>
        <dbReference type="ChEBI" id="CHEBI:60344"/>
        <note>ligand shared between dimeric partners</note>
    </ligand>
    <ligandPart>
        <name>Fe</name>
        <dbReference type="ChEBI" id="CHEBI:18248"/>
    </ligandPart>
</feature>
<feature type="binding site" evidence="8">
    <location>
        <position position="127"/>
    </location>
    <ligand>
        <name>Fe cation</name>
        <dbReference type="ChEBI" id="CHEBI:24875"/>
        <label>1</label>
    </ligand>
</feature>
<dbReference type="PIRSF" id="PIRSF002560">
    <property type="entry name" value="Bacterioferritin"/>
    <property type="match status" value="1"/>
</dbReference>
<reference evidence="10 11" key="1">
    <citation type="journal article" date="2016" name="J. Microbiol.">
        <title>Dankookia rubra gen. nov., sp. nov., an alphaproteobacterium isolated from sediment of a shallow stream.</title>
        <authorList>
            <person name="Kim W.H."/>
            <person name="Kim D.H."/>
            <person name="Kang K."/>
            <person name="Ahn T.Y."/>
        </authorList>
    </citation>
    <scope>NUCLEOTIDE SEQUENCE [LARGE SCALE GENOMIC DNA]</scope>
    <source>
        <strain evidence="10 11">JCM30602</strain>
    </source>
</reference>
<feature type="binding site" evidence="8">
    <location>
        <position position="130"/>
    </location>
    <ligand>
        <name>Fe cation</name>
        <dbReference type="ChEBI" id="CHEBI:24875"/>
        <label>2</label>
    </ligand>
</feature>
<evidence type="ECO:0000313" key="11">
    <source>
        <dbReference type="Proteomes" id="UP000295096"/>
    </source>
</evidence>
<evidence type="ECO:0000256" key="1">
    <source>
        <dbReference type="ARBA" id="ARBA00001970"/>
    </source>
</evidence>
<dbReference type="GO" id="GO:0020037">
    <property type="term" value="F:heme binding"/>
    <property type="evidence" value="ECO:0007669"/>
    <property type="project" value="TreeGrafter"/>
</dbReference>
<comment type="caution">
    <text evidence="10">The sequence shown here is derived from an EMBL/GenBank/DDBJ whole genome shotgun (WGS) entry which is preliminary data.</text>
</comment>
<dbReference type="RefSeq" id="WP_133287584.1">
    <property type="nucleotide sequence ID" value="NZ_SMSJ01000004.1"/>
</dbReference>
<evidence type="ECO:0000256" key="8">
    <source>
        <dbReference type="PIRSR" id="PIRSR002560-1"/>
    </source>
</evidence>
<dbReference type="Proteomes" id="UP000295096">
    <property type="component" value="Unassembled WGS sequence"/>
</dbReference>
<comment type="cofactor">
    <cofactor evidence="1">
        <name>heme b</name>
        <dbReference type="ChEBI" id="CHEBI:60344"/>
    </cofactor>
</comment>
<feature type="binding site" evidence="8">
    <location>
        <position position="50"/>
    </location>
    <ligand>
        <name>Fe cation</name>
        <dbReference type="ChEBI" id="CHEBI:24875"/>
        <label>3</label>
    </ligand>
</feature>
<dbReference type="PANTHER" id="PTHR30295">
    <property type="entry name" value="BACTERIOFERRITIN"/>
    <property type="match status" value="1"/>
</dbReference>
<dbReference type="GO" id="GO:0008199">
    <property type="term" value="F:ferric iron binding"/>
    <property type="evidence" value="ECO:0007669"/>
    <property type="project" value="InterPro"/>
</dbReference>
<name>A0A4R5QK25_9PROT</name>
<feature type="domain" description="Ferritin-like diiron" evidence="9">
    <location>
        <begin position="1"/>
        <end position="145"/>
    </location>
</feature>